<dbReference type="InterPro" id="IPR043502">
    <property type="entry name" value="DNA/RNA_pol_sf"/>
</dbReference>
<dbReference type="InterPro" id="IPR000477">
    <property type="entry name" value="RT_dom"/>
</dbReference>
<dbReference type="Proteomes" id="UP000596661">
    <property type="component" value="Chromosome 6"/>
</dbReference>
<feature type="domain" description="Reverse transcriptase" evidence="1">
    <location>
        <begin position="1"/>
        <end position="136"/>
    </location>
</feature>
<dbReference type="PANTHER" id="PTHR33116">
    <property type="entry name" value="REVERSE TRANSCRIPTASE ZINC-BINDING DOMAIN-CONTAINING PROTEIN-RELATED-RELATED"/>
    <property type="match status" value="1"/>
</dbReference>
<protein>
    <recommendedName>
        <fullName evidence="1">Reverse transcriptase domain-containing protein</fullName>
    </recommendedName>
</protein>
<reference evidence="2" key="2">
    <citation type="submission" date="2021-03" db="UniProtKB">
        <authorList>
            <consortium name="EnsemblPlants"/>
        </authorList>
    </citation>
    <scope>IDENTIFICATION</scope>
</reference>
<accession>A0A803PV51</accession>
<dbReference type="PANTHER" id="PTHR33116:SF84">
    <property type="entry name" value="RNA-DIRECTED DNA POLYMERASE"/>
    <property type="match status" value="1"/>
</dbReference>
<sequence length="221" mass="25229">MMNGRLQGSFKGEKGLRQGDPISPLIFVLVMDYLTRILIYHAGKVGFGFHPLCKQLKLVNLCFVDDLMIFCKGNENSVRFIHEAFTLFCDTTYLKANMNKSAIYFGGVNEVTKRAILNLMNMEEGSFPLRYLGVKLRLTNWKTSDCGCILDKVNLKLNNWASKFLSFAGRAQLIHSVLLGIRKFWMNLFILPKKVTAAIDKSYRDFLWGVNGNRSKFHLPS</sequence>
<evidence type="ECO:0000313" key="2">
    <source>
        <dbReference type="EnsemblPlants" id="cds.evm.model.06.1590"/>
    </source>
</evidence>
<evidence type="ECO:0000259" key="1">
    <source>
        <dbReference type="PROSITE" id="PS50878"/>
    </source>
</evidence>
<dbReference type="PROSITE" id="PS50878">
    <property type="entry name" value="RT_POL"/>
    <property type="match status" value="1"/>
</dbReference>
<organism evidence="2 3">
    <name type="scientific">Cannabis sativa</name>
    <name type="common">Hemp</name>
    <name type="synonym">Marijuana</name>
    <dbReference type="NCBI Taxonomy" id="3483"/>
    <lineage>
        <taxon>Eukaryota</taxon>
        <taxon>Viridiplantae</taxon>
        <taxon>Streptophyta</taxon>
        <taxon>Embryophyta</taxon>
        <taxon>Tracheophyta</taxon>
        <taxon>Spermatophyta</taxon>
        <taxon>Magnoliopsida</taxon>
        <taxon>eudicotyledons</taxon>
        <taxon>Gunneridae</taxon>
        <taxon>Pentapetalae</taxon>
        <taxon>rosids</taxon>
        <taxon>fabids</taxon>
        <taxon>Rosales</taxon>
        <taxon>Cannabaceae</taxon>
        <taxon>Cannabis</taxon>
    </lineage>
</organism>
<keyword evidence="3" id="KW-1185">Reference proteome</keyword>
<dbReference type="EMBL" id="UZAU01000615">
    <property type="status" value="NOT_ANNOTATED_CDS"/>
    <property type="molecule type" value="Genomic_DNA"/>
</dbReference>
<dbReference type="Gramene" id="evm.model.06.1590">
    <property type="protein sequence ID" value="cds.evm.model.06.1590"/>
    <property type="gene ID" value="evm.TU.06.1590"/>
</dbReference>
<dbReference type="AlphaFoldDB" id="A0A803PV51"/>
<evidence type="ECO:0000313" key="3">
    <source>
        <dbReference type="Proteomes" id="UP000596661"/>
    </source>
</evidence>
<dbReference type="EnsemblPlants" id="evm.model.06.1590">
    <property type="protein sequence ID" value="cds.evm.model.06.1590"/>
    <property type="gene ID" value="evm.TU.06.1590"/>
</dbReference>
<proteinExistence type="predicted"/>
<reference evidence="2" key="1">
    <citation type="submission" date="2018-11" db="EMBL/GenBank/DDBJ databases">
        <authorList>
            <person name="Grassa J C."/>
        </authorList>
    </citation>
    <scope>NUCLEOTIDE SEQUENCE [LARGE SCALE GENOMIC DNA]</scope>
</reference>
<name>A0A803PV51_CANSA</name>
<dbReference type="Pfam" id="PF00078">
    <property type="entry name" value="RVT_1"/>
    <property type="match status" value="1"/>
</dbReference>
<dbReference type="SUPFAM" id="SSF56672">
    <property type="entry name" value="DNA/RNA polymerases"/>
    <property type="match status" value="1"/>
</dbReference>